<reference evidence="1" key="2">
    <citation type="submission" date="2020-09" db="EMBL/GenBank/DDBJ databases">
        <authorList>
            <person name="Sun Q."/>
            <person name="Zhou Y."/>
        </authorList>
    </citation>
    <scope>NUCLEOTIDE SEQUENCE</scope>
    <source>
        <strain evidence="1">CGMCC 1.15290</strain>
    </source>
</reference>
<sequence length="137" mass="15542">MEEQLAPFFDYAAAQLITAPLSPHLFLDFQKANMYDTAWAFRLLLQTIVPPGDPLEAMLGSVSSIIRFSGKPVNAANFAQYAQPKHLNTDRVKYLIAVNEHQTSYCRQLLKHLPDKERGIKTEIPRIQNLYKPAAKD</sequence>
<reference evidence="1" key="1">
    <citation type="journal article" date="2014" name="Int. J. Syst. Evol. Microbiol.">
        <title>Complete genome sequence of Corynebacterium casei LMG S-19264T (=DSM 44701T), isolated from a smear-ripened cheese.</title>
        <authorList>
            <consortium name="US DOE Joint Genome Institute (JGI-PGF)"/>
            <person name="Walter F."/>
            <person name="Albersmeier A."/>
            <person name="Kalinowski J."/>
            <person name="Ruckert C."/>
        </authorList>
    </citation>
    <scope>NUCLEOTIDE SEQUENCE</scope>
    <source>
        <strain evidence="1">CGMCC 1.15290</strain>
    </source>
</reference>
<proteinExistence type="predicted"/>
<keyword evidence="2" id="KW-1185">Reference proteome</keyword>
<gene>
    <name evidence="1" type="ORF">GCM10011379_19200</name>
</gene>
<comment type="caution">
    <text evidence="1">The sequence shown here is derived from an EMBL/GenBank/DDBJ whole genome shotgun (WGS) entry which is preliminary data.</text>
</comment>
<dbReference type="AlphaFoldDB" id="A0A917IVG5"/>
<dbReference type="Proteomes" id="UP000627292">
    <property type="component" value="Unassembled WGS sequence"/>
</dbReference>
<organism evidence="1 2">
    <name type="scientific">Filimonas zeae</name>
    <dbReference type="NCBI Taxonomy" id="1737353"/>
    <lineage>
        <taxon>Bacteria</taxon>
        <taxon>Pseudomonadati</taxon>
        <taxon>Bacteroidota</taxon>
        <taxon>Chitinophagia</taxon>
        <taxon>Chitinophagales</taxon>
        <taxon>Chitinophagaceae</taxon>
        <taxon>Filimonas</taxon>
    </lineage>
</organism>
<accession>A0A917IVG5</accession>
<dbReference type="EMBL" id="BMIB01000002">
    <property type="protein sequence ID" value="GGH65741.1"/>
    <property type="molecule type" value="Genomic_DNA"/>
</dbReference>
<evidence type="ECO:0000313" key="2">
    <source>
        <dbReference type="Proteomes" id="UP000627292"/>
    </source>
</evidence>
<protein>
    <submittedName>
        <fullName evidence="1">Uncharacterized protein</fullName>
    </submittedName>
</protein>
<name>A0A917IVG5_9BACT</name>
<evidence type="ECO:0000313" key="1">
    <source>
        <dbReference type="EMBL" id="GGH65741.1"/>
    </source>
</evidence>